<dbReference type="EMBL" id="APVH01000042">
    <property type="protein sequence ID" value="EPX77919.1"/>
    <property type="molecule type" value="Genomic_DNA"/>
</dbReference>
<dbReference type="InterPro" id="IPR011033">
    <property type="entry name" value="PRC_barrel-like_sf"/>
</dbReference>
<name>S9RVB7_9RHOB</name>
<evidence type="ECO:0000313" key="1">
    <source>
        <dbReference type="EMBL" id="EPX77919.1"/>
    </source>
</evidence>
<sequence>MLMSFHDLRSYGIHATDKQTGSINDFYFDDHEWRLRYLVAHTGFFLTGRETLVGAARLGTPDTERMELPINLSAQELRTAEPGEAHQPANAQRHATHMLPDTGFWAPYLVATELFYTPSRAQELMAETRDENDTTEAEDYQDMKLRSMVEVIGYKIAEKDGDVGSVCGFLIDPEDWTLQHVVVETGHWLPGRRVAITTRWIEAADWHEQRIHVEVSRQEIEEAPTLDTVDDLLISPFERYGALGTWPA</sequence>
<evidence type="ECO:0000313" key="2">
    <source>
        <dbReference type="Proteomes" id="UP000015347"/>
    </source>
</evidence>
<dbReference type="AlphaFoldDB" id="S9RVB7"/>
<dbReference type="Proteomes" id="UP000015347">
    <property type="component" value="Unassembled WGS sequence"/>
</dbReference>
<accession>S9RVB7</accession>
<dbReference type="InterPro" id="IPR014747">
    <property type="entry name" value="Bac_photo_RC_H_C"/>
</dbReference>
<keyword evidence="2" id="KW-1185">Reference proteome</keyword>
<reference evidence="2" key="1">
    <citation type="journal article" date="2014" name="Stand. Genomic Sci.">
        <title>Genome sequence of the exopolysaccharide-producing Salipiger mucosus type strain (DSM 16094(T)), a moderately halophilic member of the Roseobacter clade.</title>
        <authorList>
            <person name="Riedel T."/>
            <person name="Spring S."/>
            <person name="Fiebig A."/>
            <person name="Petersen J."/>
            <person name="Kyrpides N.C."/>
            <person name="Goker M."/>
            <person name="Klenk H.P."/>
        </authorList>
    </citation>
    <scope>NUCLEOTIDE SEQUENCE [LARGE SCALE GENOMIC DNA]</scope>
    <source>
        <strain evidence="2">DSM 16094</strain>
    </source>
</reference>
<comment type="caution">
    <text evidence="1">The sequence shown here is derived from an EMBL/GenBank/DDBJ whole genome shotgun (WGS) entry which is preliminary data.</text>
</comment>
<evidence type="ECO:0008006" key="3">
    <source>
        <dbReference type="Google" id="ProtNLM"/>
    </source>
</evidence>
<dbReference type="eggNOG" id="COG3861">
    <property type="taxonomic scope" value="Bacteria"/>
</dbReference>
<dbReference type="RefSeq" id="WP_020040137.1">
    <property type="nucleotide sequence ID" value="NZ_KE557281.1"/>
</dbReference>
<dbReference type="STRING" id="1123237.Salmuc_03241"/>
<dbReference type="Gene3D" id="3.90.50.10">
    <property type="entry name" value="Photosynthetic Reaction Center, subunit H, domain 2"/>
    <property type="match status" value="2"/>
</dbReference>
<gene>
    <name evidence="1" type="ORF">Salmuc_03241</name>
</gene>
<proteinExistence type="predicted"/>
<dbReference type="GO" id="GO:0019684">
    <property type="term" value="P:photosynthesis, light reaction"/>
    <property type="evidence" value="ECO:0007669"/>
    <property type="project" value="InterPro"/>
</dbReference>
<protein>
    <recommendedName>
        <fullName evidence="3">PRC-barrel domain-containing protein</fullName>
    </recommendedName>
</protein>
<dbReference type="OrthoDB" id="7274881at2"/>
<dbReference type="HOGENOM" id="CLU_1065156_0_0_5"/>
<organism evidence="1 2">
    <name type="scientific">Salipiger mucosus DSM 16094</name>
    <dbReference type="NCBI Taxonomy" id="1123237"/>
    <lineage>
        <taxon>Bacteria</taxon>
        <taxon>Pseudomonadati</taxon>
        <taxon>Pseudomonadota</taxon>
        <taxon>Alphaproteobacteria</taxon>
        <taxon>Rhodobacterales</taxon>
        <taxon>Roseobacteraceae</taxon>
        <taxon>Salipiger</taxon>
    </lineage>
</organism>
<dbReference type="SUPFAM" id="SSF50346">
    <property type="entry name" value="PRC-barrel domain"/>
    <property type="match status" value="2"/>
</dbReference>
<dbReference type="GO" id="GO:0030077">
    <property type="term" value="C:plasma membrane light-harvesting complex"/>
    <property type="evidence" value="ECO:0007669"/>
    <property type="project" value="InterPro"/>
</dbReference>